<sequence length="187" mass="20877">RPLFPTAKIKLKTTLNPNFLTIRYHTSTIIPDTTFTLLQALSESADACPPLKSAVGCVKALWTLAKRTKHCKSDALDIARRSNEILTNIADAVPDASTISPPMLQSIERFTLLLDDVRSSMEDMAQTDRLSRLLHLNRNERAIKQIQARLDNAYRDFVAASTLRVEVKQTQLVLAHAEIVLSQNNIA</sequence>
<reference evidence="1 2" key="1">
    <citation type="journal article" date="2024" name="J Genomics">
        <title>Draft genome sequencing and assembly of Favolaschia claudopus CIRM-BRFM 2984 isolated from oak limbs.</title>
        <authorList>
            <person name="Navarro D."/>
            <person name="Drula E."/>
            <person name="Chaduli D."/>
            <person name="Cazenave R."/>
            <person name="Ahrendt S."/>
            <person name="Wang J."/>
            <person name="Lipzen A."/>
            <person name="Daum C."/>
            <person name="Barry K."/>
            <person name="Grigoriev I.V."/>
            <person name="Favel A."/>
            <person name="Rosso M.N."/>
            <person name="Martin F."/>
        </authorList>
    </citation>
    <scope>NUCLEOTIDE SEQUENCE [LARGE SCALE GENOMIC DNA]</scope>
    <source>
        <strain evidence="1 2">CIRM-BRFM 2984</strain>
    </source>
</reference>
<dbReference type="InterPro" id="IPR036537">
    <property type="entry name" value="Adaptor_Cbl_N_dom_sf"/>
</dbReference>
<dbReference type="CDD" id="cd21037">
    <property type="entry name" value="MLKL_NTD"/>
    <property type="match status" value="1"/>
</dbReference>
<dbReference type="GO" id="GO:0007166">
    <property type="term" value="P:cell surface receptor signaling pathway"/>
    <property type="evidence" value="ECO:0007669"/>
    <property type="project" value="InterPro"/>
</dbReference>
<protein>
    <submittedName>
        <fullName evidence="1">Uncharacterized protein</fullName>
    </submittedName>
</protein>
<organism evidence="1 2">
    <name type="scientific">Favolaschia claudopus</name>
    <dbReference type="NCBI Taxonomy" id="2862362"/>
    <lineage>
        <taxon>Eukaryota</taxon>
        <taxon>Fungi</taxon>
        <taxon>Dikarya</taxon>
        <taxon>Basidiomycota</taxon>
        <taxon>Agaricomycotina</taxon>
        <taxon>Agaricomycetes</taxon>
        <taxon>Agaricomycetidae</taxon>
        <taxon>Agaricales</taxon>
        <taxon>Marasmiineae</taxon>
        <taxon>Mycenaceae</taxon>
        <taxon>Favolaschia</taxon>
    </lineage>
</organism>
<dbReference type="Gene3D" id="1.20.930.20">
    <property type="entry name" value="Adaptor protein Cbl, N-terminal domain"/>
    <property type="match status" value="1"/>
</dbReference>
<name>A0AAW0BJR1_9AGAR</name>
<dbReference type="InterPro" id="IPR059179">
    <property type="entry name" value="MLKL-like_MCAfunc"/>
</dbReference>
<proteinExistence type="predicted"/>
<feature type="non-terminal residue" evidence="1">
    <location>
        <position position="1"/>
    </location>
</feature>
<accession>A0AAW0BJR1</accession>
<dbReference type="AlphaFoldDB" id="A0AAW0BJR1"/>
<evidence type="ECO:0000313" key="2">
    <source>
        <dbReference type="Proteomes" id="UP001362999"/>
    </source>
</evidence>
<feature type="non-terminal residue" evidence="1">
    <location>
        <position position="187"/>
    </location>
</feature>
<gene>
    <name evidence="1" type="ORF">R3P38DRAFT_2358062</name>
</gene>
<evidence type="ECO:0000313" key="1">
    <source>
        <dbReference type="EMBL" id="KAK7026294.1"/>
    </source>
</evidence>
<keyword evidence="2" id="KW-1185">Reference proteome</keyword>
<dbReference type="EMBL" id="JAWWNJ010000032">
    <property type="protein sequence ID" value="KAK7026294.1"/>
    <property type="molecule type" value="Genomic_DNA"/>
</dbReference>
<comment type="caution">
    <text evidence="1">The sequence shown here is derived from an EMBL/GenBank/DDBJ whole genome shotgun (WGS) entry which is preliminary data.</text>
</comment>
<dbReference type="Proteomes" id="UP001362999">
    <property type="component" value="Unassembled WGS sequence"/>
</dbReference>